<evidence type="ECO:0000313" key="2">
    <source>
        <dbReference type="Proteomes" id="UP001175228"/>
    </source>
</evidence>
<protein>
    <submittedName>
        <fullName evidence="1">Uncharacterized protein</fullName>
    </submittedName>
</protein>
<comment type="caution">
    <text evidence="1">The sequence shown here is derived from an EMBL/GenBank/DDBJ whole genome shotgun (WGS) entry which is preliminary data.</text>
</comment>
<reference evidence="1" key="1">
    <citation type="submission" date="2023-06" db="EMBL/GenBank/DDBJ databases">
        <authorList>
            <consortium name="Lawrence Berkeley National Laboratory"/>
            <person name="Ahrendt S."/>
            <person name="Sahu N."/>
            <person name="Indic B."/>
            <person name="Wong-Bajracharya J."/>
            <person name="Merenyi Z."/>
            <person name="Ke H.-M."/>
            <person name="Monk M."/>
            <person name="Kocsube S."/>
            <person name="Drula E."/>
            <person name="Lipzen A."/>
            <person name="Balint B."/>
            <person name="Henrissat B."/>
            <person name="Andreopoulos B."/>
            <person name="Martin F.M."/>
            <person name="Harder C.B."/>
            <person name="Rigling D."/>
            <person name="Ford K.L."/>
            <person name="Foster G.D."/>
            <person name="Pangilinan J."/>
            <person name="Papanicolaou A."/>
            <person name="Barry K."/>
            <person name="LaButti K."/>
            <person name="Viragh M."/>
            <person name="Koriabine M."/>
            <person name="Yan M."/>
            <person name="Riley R."/>
            <person name="Champramary S."/>
            <person name="Plett K.L."/>
            <person name="Tsai I.J."/>
            <person name="Slot J."/>
            <person name="Sipos G."/>
            <person name="Plett J."/>
            <person name="Nagy L.G."/>
            <person name="Grigoriev I.V."/>
        </authorList>
    </citation>
    <scope>NUCLEOTIDE SEQUENCE</scope>
    <source>
        <strain evidence="1">HWK02</strain>
    </source>
</reference>
<sequence length="152" mass="16538">MTMNLTLLAITINGSRFVHQEKNPLSVTGSKESLFASVAQQQFGISLHMSTTRAKKLPLMKGRQHYEEAGFVSSTAHALDLEAISSPQIQDGGGRQPCRRWEEAAILLCQDVSSFVDGEVVVGKEMEGMLKQAGTLMDIRQELSAGRASGCR</sequence>
<organism evidence="1 2">
    <name type="scientific">Armillaria luteobubalina</name>
    <dbReference type="NCBI Taxonomy" id="153913"/>
    <lineage>
        <taxon>Eukaryota</taxon>
        <taxon>Fungi</taxon>
        <taxon>Dikarya</taxon>
        <taxon>Basidiomycota</taxon>
        <taxon>Agaricomycotina</taxon>
        <taxon>Agaricomycetes</taxon>
        <taxon>Agaricomycetidae</taxon>
        <taxon>Agaricales</taxon>
        <taxon>Marasmiineae</taxon>
        <taxon>Physalacriaceae</taxon>
        <taxon>Armillaria</taxon>
    </lineage>
</organism>
<proteinExistence type="predicted"/>
<evidence type="ECO:0000313" key="1">
    <source>
        <dbReference type="EMBL" id="KAK0494272.1"/>
    </source>
</evidence>
<accession>A0AA39Q115</accession>
<keyword evidence="2" id="KW-1185">Reference proteome</keyword>
<dbReference type="EMBL" id="JAUEPU010000021">
    <property type="protein sequence ID" value="KAK0494272.1"/>
    <property type="molecule type" value="Genomic_DNA"/>
</dbReference>
<gene>
    <name evidence="1" type="ORF">EDD18DRAFT_1107302</name>
</gene>
<dbReference type="AlphaFoldDB" id="A0AA39Q115"/>
<dbReference type="Proteomes" id="UP001175228">
    <property type="component" value="Unassembled WGS sequence"/>
</dbReference>
<name>A0AA39Q115_9AGAR</name>